<protein>
    <submittedName>
        <fullName evidence="2">Uncharacterized protein</fullName>
    </submittedName>
</protein>
<dbReference type="EMBL" id="JAOYFB010000003">
    <property type="protein sequence ID" value="KAK4009581.1"/>
    <property type="molecule type" value="Genomic_DNA"/>
</dbReference>
<gene>
    <name evidence="2" type="ORF">OUZ56_018715</name>
</gene>
<evidence type="ECO:0000313" key="2">
    <source>
        <dbReference type="EMBL" id="KAK4009581.1"/>
    </source>
</evidence>
<reference evidence="2 3" key="1">
    <citation type="journal article" date="2023" name="Nucleic Acids Res.">
        <title>The hologenome of Daphnia magna reveals possible DNA methylation and microbiome-mediated evolution of the host genome.</title>
        <authorList>
            <person name="Chaturvedi A."/>
            <person name="Li X."/>
            <person name="Dhandapani V."/>
            <person name="Marshall H."/>
            <person name="Kissane S."/>
            <person name="Cuenca-Cambronero M."/>
            <person name="Asole G."/>
            <person name="Calvet F."/>
            <person name="Ruiz-Romero M."/>
            <person name="Marangio P."/>
            <person name="Guigo R."/>
            <person name="Rago D."/>
            <person name="Mirbahai L."/>
            <person name="Eastwood N."/>
            <person name="Colbourne J.K."/>
            <person name="Zhou J."/>
            <person name="Mallon E."/>
            <person name="Orsini L."/>
        </authorList>
    </citation>
    <scope>NUCLEOTIDE SEQUENCE [LARGE SCALE GENOMIC DNA]</scope>
    <source>
        <strain evidence="2">LRV0_1</strain>
    </source>
</reference>
<feature type="compositionally biased region" description="Pro residues" evidence="1">
    <location>
        <begin position="92"/>
        <end position="105"/>
    </location>
</feature>
<evidence type="ECO:0000313" key="3">
    <source>
        <dbReference type="Proteomes" id="UP001234178"/>
    </source>
</evidence>
<sequence length="105" mass="12065">MVRQKIAAKFDLFLQDKTDQPYFCHALAVIWGWSPQIPVRSLSCPVRTFNRSMYEMVRILQLGLRETVSKGRDRHPYIPVGLSRPSDWLSPSPHPIAPPPLLLVE</sequence>
<evidence type="ECO:0000256" key="1">
    <source>
        <dbReference type="SAM" id="MobiDB-lite"/>
    </source>
</evidence>
<dbReference type="Proteomes" id="UP001234178">
    <property type="component" value="Unassembled WGS sequence"/>
</dbReference>
<comment type="caution">
    <text evidence="2">The sequence shown here is derived from an EMBL/GenBank/DDBJ whole genome shotgun (WGS) entry which is preliminary data.</text>
</comment>
<organism evidence="2 3">
    <name type="scientific">Daphnia magna</name>
    <dbReference type="NCBI Taxonomy" id="35525"/>
    <lineage>
        <taxon>Eukaryota</taxon>
        <taxon>Metazoa</taxon>
        <taxon>Ecdysozoa</taxon>
        <taxon>Arthropoda</taxon>
        <taxon>Crustacea</taxon>
        <taxon>Branchiopoda</taxon>
        <taxon>Diplostraca</taxon>
        <taxon>Cladocera</taxon>
        <taxon>Anomopoda</taxon>
        <taxon>Daphniidae</taxon>
        <taxon>Daphnia</taxon>
    </lineage>
</organism>
<name>A0ABQ9Z9N1_9CRUS</name>
<accession>A0ABQ9Z9N1</accession>
<feature type="region of interest" description="Disordered" evidence="1">
    <location>
        <begin position="84"/>
        <end position="105"/>
    </location>
</feature>
<proteinExistence type="predicted"/>
<keyword evidence="3" id="KW-1185">Reference proteome</keyword>